<protein>
    <submittedName>
        <fullName evidence="2">Uncharacterized protein</fullName>
    </submittedName>
</protein>
<evidence type="ECO:0000313" key="2">
    <source>
        <dbReference type="EMBL" id="CAE7836310.1"/>
    </source>
</evidence>
<dbReference type="Proteomes" id="UP000601435">
    <property type="component" value="Unassembled WGS sequence"/>
</dbReference>
<reference evidence="2" key="1">
    <citation type="submission" date="2021-02" db="EMBL/GenBank/DDBJ databases">
        <authorList>
            <person name="Dougan E. K."/>
            <person name="Rhodes N."/>
            <person name="Thang M."/>
            <person name="Chan C."/>
        </authorList>
    </citation>
    <scope>NUCLEOTIDE SEQUENCE</scope>
</reference>
<feature type="region of interest" description="Disordered" evidence="1">
    <location>
        <begin position="80"/>
        <end position="102"/>
    </location>
</feature>
<feature type="non-terminal residue" evidence="2">
    <location>
        <position position="1"/>
    </location>
</feature>
<dbReference type="EMBL" id="CAJNJA010049242">
    <property type="protein sequence ID" value="CAE7836310.1"/>
    <property type="molecule type" value="Genomic_DNA"/>
</dbReference>
<feature type="non-terminal residue" evidence="2">
    <location>
        <position position="102"/>
    </location>
</feature>
<sequence>KRSSRSGALLGAHALHGYEEVPQRRRIPRIHQAEWWRSQREHRLLDHQLHVPGQSGSFGRRPRSLRALLLRTIVNEGLHRPGDQRRRLGVPSRRDQPVLAGH</sequence>
<proteinExistence type="predicted"/>
<evidence type="ECO:0000313" key="3">
    <source>
        <dbReference type="Proteomes" id="UP000601435"/>
    </source>
</evidence>
<dbReference type="AlphaFoldDB" id="A0A812ZNL9"/>
<keyword evidence="3" id="KW-1185">Reference proteome</keyword>
<feature type="compositionally biased region" description="Basic and acidic residues" evidence="1">
    <location>
        <begin position="80"/>
        <end position="96"/>
    </location>
</feature>
<organism evidence="2 3">
    <name type="scientific">Symbiodinium necroappetens</name>
    <dbReference type="NCBI Taxonomy" id="1628268"/>
    <lineage>
        <taxon>Eukaryota</taxon>
        <taxon>Sar</taxon>
        <taxon>Alveolata</taxon>
        <taxon>Dinophyceae</taxon>
        <taxon>Suessiales</taxon>
        <taxon>Symbiodiniaceae</taxon>
        <taxon>Symbiodinium</taxon>
    </lineage>
</organism>
<gene>
    <name evidence="2" type="ORF">SNEC2469_LOCUS25158</name>
</gene>
<comment type="caution">
    <text evidence="2">The sequence shown here is derived from an EMBL/GenBank/DDBJ whole genome shotgun (WGS) entry which is preliminary data.</text>
</comment>
<name>A0A812ZNL9_9DINO</name>
<accession>A0A812ZNL9</accession>
<evidence type="ECO:0000256" key="1">
    <source>
        <dbReference type="SAM" id="MobiDB-lite"/>
    </source>
</evidence>